<dbReference type="InterPro" id="IPR043428">
    <property type="entry name" value="LivM-like"/>
</dbReference>
<reference evidence="7 8" key="1">
    <citation type="submission" date="2018-08" db="EMBL/GenBank/DDBJ databases">
        <title>Genomic Encyclopedia of Archaeal and Bacterial Type Strains, Phase II (KMG-II): from individual species to whole genera.</title>
        <authorList>
            <person name="Goeker M."/>
        </authorList>
    </citation>
    <scope>NUCLEOTIDE SEQUENCE [LARGE SCALE GENOMIC DNA]</scope>
    <source>
        <strain evidence="7 8">DSM 17099</strain>
    </source>
</reference>
<name>A0A3D9XRE7_PARVE</name>
<keyword evidence="5 6" id="KW-0472">Membrane</keyword>
<feature type="transmembrane region" description="Helical" evidence="6">
    <location>
        <begin position="64"/>
        <end position="84"/>
    </location>
</feature>
<feature type="transmembrane region" description="Helical" evidence="6">
    <location>
        <begin position="174"/>
        <end position="197"/>
    </location>
</feature>
<accession>A0A3D9XRE7</accession>
<dbReference type="CDD" id="cd06581">
    <property type="entry name" value="TM_PBP1_LivM_like"/>
    <property type="match status" value="1"/>
</dbReference>
<feature type="transmembrane region" description="Helical" evidence="6">
    <location>
        <begin position="259"/>
        <end position="289"/>
    </location>
</feature>
<feature type="transmembrane region" description="Helical" evidence="6">
    <location>
        <begin position="301"/>
        <end position="319"/>
    </location>
</feature>
<proteinExistence type="predicted"/>
<keyword evidence="4 6" id="KW-1133">Transmembrane helix</keyword>
<comment type="subcellular location">
    <subcellularLocation>
        <location evidence="1">Cell membrane</location>
        <topology evidence="1">Multi-pass membrane protein</topology>
    </subcellularLocation>
</comment>
<feature type="transmembrane region" description="Helical" evidence="6">
    <location>
        <begin position="12"/>
        <end position="28"/>
    </location>
</feature>
<keyword evidence="3 6" id="KW-0812">Transmembrane</keyword>
<dbReference type="GO" id="GO:0005886">
    <property type="term" value="C:plasma membrane"/>
    <property type="evidence" value="ECO:0007669"/>
    <property type="project" value="UniProtKB-SubCell"/>
</dbReference>
<dbReference type="InterPro" id="IPR001851">
    <property type="entry name" value="ABC_transp_permease"/>
</dbReference>
<dbReference type="Proteomes" id="UP000256941">
    <property type="component" value="Unassembled WGS sequence"/>
</dbReference>
<evidence type="ECO:0000256" key="6">
    <source>
        <dbReference type="SAM" id="Phobius"/>
    </source>
</evidence>
<comment type="caution">
    <text evidence="7">The sequence shown here is derived from an EMBL/GenBank/DDBJ whole genome shotgun (WGS) entry which is preliminary data.</text>
</comment>
<evidence type="ECO:0000313" key="8">
    <source>
        <dbReference type="Proteomes" id="UP000256941"/>
    </source>
</evidence>
<sequence>MKTPLVTSDRLGAVAMILAAAWALFIVPSGGDMTLILSGSIYCAFGILALSLALIWGFGGILSFGQTAFFGIGGYAYAVLALNIGNTTTAALLAILVAAAMAAAIGYFMFWGRLGDVYLGVITLVLSLILYRFINQTSGSEWKIGKAPLGGFNGIPSTPILNDLDGNPLWPEDIYVLCVVALILSYILCRLLLATYFGRVVMALRENELRAELLGYDTRLYKLGVFSIAGGLAGLAGVLFANCVFVSPNMFSLTTSSQLLVWVIVGGLGTLAGPVMACFLLLAFSAWLGTLNAGVWLDPNLVMGLVLTLFVLVLPKGILPLMRSGCDRALAAFRRPAPAAEPGEAMIGEEAR</sequence>
<dbReference type="Pfam" id="PF02653">
    <property type="entry name" value="BPD_transp_2"/>
    <property type="match status" value="1"/>
</dbReference>
<dbReference type="AlphaFoldDB" id="A0A3D9XRE7"/>
<gene>
    <name evidence="7" type="ORF">BDD41_2183</name>
</gene>
<evidence type="ECO:0000256" key="1">
    <source>
        <dbReference type="ARBA" id="ARBA00004651"/>
    </source>
</evidence>
<protein>
    <submittedName>
        <fullName evidence="7">Amino acid/amide ABC transporter membrane protein 2 (HAAT family)</fullName>
    </submittedName>
</protein>
<feature type="transmembrane region" description="Helical" evidence="6">
    <location>
        <begin position="117"/>
        <end position="134"/>
    </location>
</feature>
<dbReference type="RefSeq" id="WP_116221780.1">
    <property type="nucleotide sequence ID" value="NZ_CP038197.1"/>
</dbReference>
<dbReference type="EMBL" id="QTUJ01000002">
    <property type="protein sequence ID" value="REF69479.1"/>
    <property type="molecule type" value="Genomic_DNA"/>
</dbReference>
<keyword evidence="2" id="KW-1003">Cell membrane</keyword>
<feature type="transmembrane region" description="Helical" evidence="6">
    <location>
        <begin position="223"/>
        <end position="247"/>
    </location>
</feature>
<evidence type="ECO:0000313" key="7">
    <source>
        <dbReference type="EMBL" id="REF69479.1"/>
    </source>
</evidence>
<feature type="transmembrane region" description="Helical" evidence="6">
    <location>
        <begin position="91"/>
        <end position="111"/>
    </location>
</feature>
<evidence type="ECO:0000256" key="4">
    <source>
        <dbReference type="ARBA" id="ARBA00022989"/>
    </source>
</evidence>
<feature type="transmembrane region" description="Helical" evidence="6">
    <location>
        <begin position="35"/>
        <end position="58"/>
    </location>
</feature>
<dbReference type="PANTHER" id="PTHR30482">
    <property type="entry name" value="HIGH-AFFINITY BRANCHED-CHAIN AMINO ACID TRANSPORT SYSTEM PERMEASE"/>
    <property type="match status" value="1"/>
</dbReference>
<evidence type="ECO:0000256" key="2">
    <source>
        <dbReference type="ARBA" id="ARBA00022475"/>
    </source>
</evidence>
<dbReference type="GO" id="GO:0015658">
    <property type="term" value="F:branched-chain amino acid transmembrane transporter activity"/>
    <property type="evidence" value="ECO:0007669"/>
    <property type="project" value="InterPro"/>
</dbReference>
<dbReference type="PANTHER" id="PTHR30482:SF10">
    <property type="entry name" value="HIGH-AFFINITY BRANCHED-CHAIN AMINO ACID TRANSPORT PROTEIN BRAE"/>
    <property type="match status" value="1"/>
</dbReference>
<organism evidence="7 8">
    <name type="scientific">Paracoccus versutus</name>
    <name type="common">Thiobacillus versutus</name>
    <dbReference type="NCBI Taxonomy" id="34007"/>
    <lineage>
        <taxon>Bacteria</taxon>
        <taxon>Pseudomonadati</taxon>
        <taxon>Pseudomonadota</taxon>
        <taxon>Alphaproteobacteria</taxon>
        <taxon>Rhodobacterales</taxon>
        <taxon>Paracoccaceae</taxon>
        <taxon>Paracoccus</taxon>
    </lineage>
</organism>
<evidence type="ECO:0000256" key="5">
    <source>
        <dbReference type="ARBA" id="ARBA00023136"/>
    </source>
</evidence>
<evidence type="ECO:0000256" key="3">
    <source>
        <dbReference type="ARBA" id="ARBA00022692"/>
    </source>
</evidence>